<feature type="compositionally biased region" description="Polar residues" evidence="1">
    <location>
        <begin position="476"/>
        <end position="485"/>
    </location>
</feature>
<feature type="compositionally biased region" description="Acidic residues" evidence="1">
    <location>
        <begin position="95"/>
        <end position="106"/>
    </location>
</feature>
<feature type="compositionally biased region" description="Low complexity" evidence="1">
    <location>
        <begin position="401"/>
        <end position="475"/>
    </location>
</feature>
<keyword evidence="3" id="KW-1185">Reference proteome</keyword>
<evidence type="ECO:0000256" key="1">
    <source>
        <dbReference type="SAM" id="MobiDB-lite"/>
    </source>
</evidence>
<feature type="region of interest" description="Disordered" evidence="1">
    <location>
        <begin position="1"/>
        <end position="134"/>
    </location>
</feature>
<reference evidence="2" key="1">
    <citation type="submission" date="2015-06" db="EMBL/GenBank/DDBJ databases">
        <authorList>
            <person name="Nguyen H."/>
        </authorList>
    </citation>
    <scope>NUCLEOTIDE SEQUENCE</scope>
    <source>
        <strain evidence="2">DAOM 180753</strain>
    </source>
</reference>
<dbReference type="EMBL" id="LACB01001114">
    <property type="protein sequence ID" value="KAJ9480753.1"/>
    <property type="molecule type" value="Genomic_DNA"/>
</dbReference>
<feature type="compositionally biased region" description="Polar residues" evidence="1">
    <location>
        <begin position="42"/>
        <end position="52"/>
    </location>
</feature>
<accession>A0AAI9T5F3</accession>
<feature type="compositionally biased region" description="Polar residues" evidence="1">
    <location>
        <begin position="60"/>
        <end position="80"/>
    </location>
</feature>
<evidence type="ECO:0000313" key="2">
    <source>
        <dbReference type="EMBL" id="KAJ9480753.1"/>
    </source>
</evidence>
<name>A0AAI9T5F3_PENTH</name>
<proteinExistence type="predicted"/>
<comment type="caution">
    <text evidence="2">The sequence shown here is derived from an EMBL/GenBank/DDBJ whole genome shotgun (WGS) entry which is preliminary data.</text>
</comment>
<organism evidence="2 3">
    <name type="scientific">Penicillium thymicola</name>
    <dbReference type="NCBI Taxonomy" id="293382"/>
    <lineage>
        <taxon>Eukaryota</taxon>
        <taxon>Fungi</taxon>
        <taxon>Dikarya</taxon>
        <taxon>Ascomycota</taxon>
        <taxon>Pezizomycotina</taxon>
        <taxon>Eurotiomycetes</taxon>
        <taxon>Eurotiomycetidae</taxon>
        <taxon>Eurotiales</taxon>
        <taxon>Aspergillaceae</taxon>
        <taxon>Penicillium</taxon>
    </lineage>
</organism>
<reference evidence="2" key="2">
    <citation type="journal article" date="2016" name="Fungal Biol.">
        <title>Ochratoxin A production by Penicillium thymicola.</title>
        <authorList>
            <person name="Nguyen H.D.T."/>
            <person name="McMullin D.R."/>
            <person name="Ponomareva E."/>
            <person name="Riley R."/>
            <person name="Pomraning K.R."/>
            <person name="Baker S.E."/>
            <person name="Seifert K.A."/>
        </authorList>
    </citation>
    <scope>NUCLEOTIDE SEQUENCE</scope>
    <source>
        <strain evidence="2">DAOM 180753</strain>
    </source>
</reference>
<feature type="compositionally biased region" description="Basic and acidic residues" evidence="1">
    <location>
        <begin position="327"/>
        <end position="352"/>
    </location>
</feature>
<evidence type="ECO:0000313" key="3">
    <source>
        <dbReference type="Proteomes" id="UP001227192"/>
    </source>
</evidence>
<sequence>MSSSNGVVKKHNTRNLPPKDYNVNNLQKSAESSPAKAKAANEQVSYVKPQSSGKEDAHASDQTQEVQPQSKPQYSPQDSHPTPDGPNETAPVEPNEADTDMEDSEPERDLSEPPNPRMASNGMNPGGPAPVDVDDEEYGEVLNDLKTLSAGRDQDGEPDAWSRLGRSRVLLVRYGPYKAAKYRVQTANGYDTTGLQKVSELETRISHITYRGQDGEKHKRYTRNNVAGIVGVAIKERKDSTKEYKIAPVAYVKIKWQDIDEADQKLLTRNTCWITNADLITLTDRATAAQKISEAWEKQEQRYNHWQGQIGRDSPDRLPSPCPLDTFKAEKDRTLKRERTNEPFPRFERGLDARSPTTHMDQAGQRLARQPVANNSERYNPVPIKQELNSEENELFVRTNGQNANGQNANGQNANGQNANGQNANGQNANGQNANGQNTNGQNTNDQHTNHQITNHQNTNHQNTNHQNTNHQNTNDLDNNTSGPGQSRPPPKLSKFYRKWLKRRQLEQTDLDNLDDEYIARFEAAAFVYVDELRKQGYIVEDDMGADL</sequence>
<gene>
    <name evidence="2" type="ORF">VN97_g12777</name>
</gene>
<dbReference type="AlphaFoldDB" id="A0AAI9T5F3"/>
<dbReference type="Proteomes" id="UP001227192">
    <property type="component" value="Unassembled WGS sequence"/>
</dbReference>
<feature type="region of interest" description="Disordered" evidence="1">
    <location>
        <begin position="308"/>
        <end position="388"/>
    </location>
</feature>
<protein>
    <submittedName>
        <fullName evidence="2">Uncharacterized protein</fullName>
    </submittedName>
</protein>
<feature type="compositionally biased region" description="Low complexity" evidence="1">
    <location>
        <begin position="28"/>
        <end position="40"/>
    </location>
</feature>
<feature type="region of interest" description="Disordered" evidence="1">
    <location>
        <begin position="401"/>
        <end position="493"/>
    </location>
</feature>